<organism evidence="2 4">
    <name type="scientific">Lactobacillus acetotolerans</name>
    <dbReference type="NCBI Taxonomy" id="1600"/>
    <lineage>
        <taxon>Bacteria</taxon>
        <taxon>Bacillati</taxon>
        <taxon>Bacillota</taxon>
        <taxon>Bacilli</taxon>
        <taxon>Lactobacillales</taxon>
        <taxon>Lactobacillaceae</taxon>
        <taxon>Lactobacillus</taxon>
    </lineage>
</organism>
<keyword evidence="3" id="KW-0012">Acyltransferase</keyword>
<evidence type="ECO:0000313" key="4">
    <source>
        <dbReference type="Proteomes" id="UP000035709"/>
    </source>
</evidence>
<dbReference type="GeneID" id="78211438"/>
<protein>
    <submittedName>
        <fullName evidence="3">1-acyl-sn-glycerol-3-phosphate acyltransferase</fullName>
    </submittedName>
</protein>
<dbReference type="SUPFAM" id="SSF69593">
    <property type="entry name" value="Glycerol-3-phosphate (1)-acyltransferase"/>
    <property type="match status" value="1"/>
</dbReference>
<evidence type="ECO:0000313" key="5">
    <source>
        <dbReference type="Proteomes" id="UP000325393"/>
    </source>
</evidence>
<dbReference type="Proteomes" id="UP000325393">
    <property type="component" value="Chromosome"/>
</dbReference>
<dbReference type="STRING" id="1600.LBAT_0089"/>
<dbReference type="OrthoDB" id="1841587at2"/>
<name>A0A0D6A0Y0_9LACO</name>
<gene>
    <name evidence="3" type="ORF">LA749_00425</name>
    <name evidence="2" type="ORF">LBAT_0089</name>
</gene>
<dbReference type="KEGG" id="lae:LBAT_0089"/>
<keyword evidence="4" id="KW-1185">Reference proteome</keyword>
<sequence length="254" mass="29497">MAKHTYYYHSDTDDVVNSHDQSYSLPDDYTILPTSLGAKIWSPIVRVIATILSWLYSRLIIHIHIIGKEKVKKVKDQGYFIYGNHTRPVGDVFTPLIIFPILNFYAIAAQANWGIPFIGKFVMPYAGLPVGHDIKQSLKLIQAIKTVINKKKGVVLIYPEAHVWPYYTKIRPFDPTSMHFPVALNAPSFTMTTTYHKPRFGKRPKIVIYIDGPFYPDLHLNRKKAQIKLHDQIWDTLNKRAKLSNYQYYNYKQK</sequence>
<keyword evidence="1" id="KW-0472">Membrane</keyword>
<evidence type="ECO:0000313" key="2">
    <source>
        <dbReference type="EMBL" id="BAQ56478.1"/>
    </source>
</evidence>
<keyword evidence="1" id="KW-0812">Transmembrane</keyword>
<dbReference type="Proteomes" id="UP000035709">
    <property type="component" value="Chromosome"/>
</dbReference>
<dbReference type="EMBL" id="AP014808">
    <property type="protein sequence ID" value="BAQ56478.1"/>
    <property type="molecule type" value="Genomic_DNA"/>
</dbReference>
<proteinExistence type="predicted"/>
<accession>A0A0D6A0Y0</accession>
<keyword evidence="3" id="KW-0808">Transferase</keyword>
<evidence type="ECO:0000313" key="3">
    <source>
        <dbReference type="EMBL" id="QFG50579.1"/>
    </source>
</evidence>
<dbReference type="RefSeq" id="WP_056970936.1">
    <property type="nucleotide sequence ID" value="NZ_AP014808.1"/>
</dbReference>
<dbReference type="EMBL" id="CP044496">
    <property type="protein sequence ID" value="QFG50579.1"/>
    <property type="molecule type" value="Genomic_DNA"/>
</dbReference>
<evidence type="ECO:0000256" key="1">
    <source>
        <dbReference type="SAM" id="Phobius"/>
    </source>
</evidence>
<dbReference type="GO" id="GO:0016746">
    <property type="term" value="F:acyltransferase activity"/>
    <property type="evidence" value="ECO:0007669"/>
    <property type="project" value="UniProtKB-KW"/>
</dbReference>
<reference evidence="3 5" key="2">
    <citation type="submission" date="2019-09" db="EMBL/GenBank/DDBJ databases">
        <title>Genome sequencing of Lactobacillus acetotolerans.</title>
        <authorList>
            <person name="Kim K."/>
        </authorList>
    </citation>
    <scope>NUCLEOTIDE SEQUENCE [LARGE SCALE GENOMIC DNA]</scope>
    <source>
        <strain evidence="3 5">LA749</strain>
    </source>
</reference>
<keyword evidence="1" id="KW-1133">Transmembrane helix</keyword>
<dbReference type="PATRIC" id="fig|1600.4.peg.89"/>
<feature type="transmembrane region" description="Helical" evidence="1">
    <location>
        <begin position="44"/>
        <end position="65"/>
    </location>
</feature>
<reference evidence="2 4" key="1">
    <citation type="submission" date="2015-03" db="EMBL/GenBank/DDBJ databases">
        <title>Complete genome sequence of Lactobacillus acetotolerans NBRC 13120.</title>
        <authorList>
            <person name="Toh H."/>
            <person name="Morita H."/>
            <person name="Fujita N."/>
        </authorList>
    </citation>
    <scope>NUCLEOTIDE SEQUENCE [LARGE SCALE GENOMIC DNA]</scope>
    <source>
        <strain evidence="2 4">NBRC 13120</strain>
    </source>
</reference>
<dbReference type="AlphaFoldDB" id="A0A0D6A0Y0"/>